<organism evidence="2 3">
    <name type="scientific">Pukyongia salina</name>
    <dbReference type="NCBI Taxonomy" id="2094025"/>
    <lineage>
        <taxon>Bacteria</taxon>
        <taxon>Pseudomonadati</taxon>
        <taxon>Bacteroidota</taxon>
        <taxon>Flavobacteriia</taxon>
        <taxon>Flavobacteriales</taxon>
        <taxon>Flavobacteriaceae</taxon>
        <taxon>Pukyongia</taxon>
    </lineage>
</organism>
<feature type="signal peptide" evidence="1">
    <location>
        <begin position="1"/>
        <end position="20"/>
    </location>
</feature>
<accession>A0A2S0HW60</accession>
<dbReference type="Proteomes" id="UP000238442">
    <property type="component" value="Chromosome"/>
</dbReference>
<keyword evidence="3" id="KW-1185">Reference proteome</keyword>
<evidence type="ECO:0000256" key="1">
    <source>
        <dbReference type="SAM" id="SignalP"/>
    </source>
</evidence>
<reference evidence="2 3" key="1">
    <citation type="submission" date="2018-02" db="EMBL/GenBank/DDBJ databases">
        <title>Genomic analysis of the strain RR4-38 isolated from a seawater recirculating aquaculture system.</title>
        <authorList>
            <person name="Kim Y.-S."/>
            <person name="Jang Y.H."/>
            <person name="Kim K.-H."/>
        </authorList>
    </citation>
    <scope>NUCLEOTIDE SEQUENCE [LARGE SCALE GENOMIC DNA]</scope>
    <source>
        <strain evidence="2 3">RR4-38</strain>
    </source>
</reference>
<keyword evidence="1" id="KW-0732">Signal</keyword>
<name>A0A2S0HW60_9FLAO</name>
<proteinExistence type="predicted"/>
<evidence type="ECO:0000313" key="2">
    <source>
        <dbReference type="EMBL" id="AVI50856.1"/>
    </source>
</evidence>
<dbReference type="EMBL" id="CP027062">
    <property type="protein sequence ID" value="AVI50856.1"/>
    <property type="molecule type" value="Genomic_DNA"/>
</dbReference>
<dbReference type="PROSITE" id="PS51257">
    <property type="entry name" value="PROKAR_LIPOPROTEIN"/>
    <property type="match status" value="1"/>
</dbReference>
<protein>
    <recommendedName>
        <fullName evidence="4">Rieske domain-containing protein</fullName>
    </recommendedName>
</protein>
<feature type="chain" id="PRO_5015690391" description="Rieske domain-containing protein" evidence="1">
    <location>
        <begin position="21"/>
        <end position="145"/>
    </location>
</feature>
<dbReference type="OrthoDB" id="1201186at2"/>
<gene>
    <name evidence="2" type="ORF">C5O00_06585</name>
</gene>
<evidence type="ECO:0008006" key="4">
    <source>
        <dbReference type="Google" id="ProtNLM"/>
    </source>
</evidence>
<evidence type="ECO:0000313" key="3">
    <source>
        <dbReference type="Proteomes" id="UP000238442"/>
    </source>
</evidence>
<dbReference type="AlphaFoldDB" id="A0A2S0HW60"/>
<sequence>MKIKLIALCALILLASCKSDDGGVLDNNPYLTDPVVSLNLNLNLPQYNPLKFPGNSIIINQQGIKGIVIYNVNNDLYTASDLSDPNHVPSSCSKMTIEGIIASCPCEADANEYDIVTGQHKTNTNAYPMQQYRAVRTGDNLQITN</sequence>
<dbReference type="RefSeq" id="WP_105216000.1">
    <property type="nucleotide sequence ID" value="NZ_CP027062.1"/>
</dbReference>
<dbReference type="KEGG" id="aue:C5O00_06585"/>